<accession>A0A7I4ADI3</accession>
<evidence type="ECO:0000256" key="1">
    <source>
        <dbReference type="SAM" id="Phobius"/>
    </source>
</evidence>
<gene>
    <name evidence="2" type="primary">LOC112288320</name>
</gene>
<reference evidence="2 3" key="2">
    <citation type="journal article" date="2018" name="Plant J.">
        <title>The Physcomitrella patens chromosome-scale assembly reveals moss genome structure and evolution.</title>
        <authorList>
            <person name="Lang D."/>
            <person name="Ullrich K.K."/>
            <person name="Murat F."/>
            <person name="Fuchs J."/>
            <person name="Jenkins J."/>
            <person name="Haas F.B."/>
            <person name="Piednoel M."/>
            <person name="Gundlach H."/>
            <person name="Van Bel M."/>
            <person name="Meyberg R."/>
            <person name="Vives C."/>
            <person name="Morata J."/>
            <person name="Symeonidi A."/>
            <person name="Hiss M."/>
            <person name="Muchero W."/>
            <person name="Kamisugi Y."/>
            <person name="Saleh O."/>
            <person name="Blanc G."/>
            <person name="Decker E.L."/>
            <person name="van Gessel N."/>
            <person name="Grimwood J."/>
            <person name="Hayes R.D."/>
            <person name="Graham S.W."/>
            <person name="Gunter L.E."/>
            <person name="McDaniel S.F."/>
            <person name="Hoernstein S.N.W."/>
            <person name="Larsson A."/>
            <person name="Li F.W."/>
            <person name="Perroud P.F."/>
            <person name="Phillips J."/>
            <person name="Ranjan P."/>
            <person name="Rokshar D.S."/>
            <person name="Rothfels C.J."/>
            <person name="Schneider L."/>
            <person name="Shu S."/>
            <person name="Stevenson D.W."/>
            <person name="Thummler F."/>
            <person name="Tillich M."/>
            <person name="Villarreal Aguilar J.C."/>
            <person name="Widiez T."/>
            <person name="Wong G.K."/>
            <person name="Wymore A."/>
            <person name="Zhang Y."/>
            <person name="Zimmer A.D."/>
            <person name="Quatrano R.S."/>
            <person name="Mayer K.F.X."/>
            <person name="Goodstein D."/>
            <person name="Casacuberta J.M."/>
            <person name="Vandepoele K."/>
            <person name="Reski R."/>
            <person name="Cuming A.C."/>
            <person name="Tuskan G.A."/>
            <person name="Maumus F."/>
            <person name="Salse J."/>
            <person name="Schmutz J."/>
            <person name="Rensing S.A."/>
        </authorList>
    </citation>
    <scope>NUCLEOTIDE SEQUENCE [LARGE SCALE GENOMIC DNA]</scope>
    <source>
        <strain evidence="2 3">cv. Gransden 2004</strain>
    </source>
</reference>
<dbReference type="InterPro" id="IPR032710">
    <property type="entry name" value="NTF2-like_dom_sf"/>
</dbReference>
<dbReference type="EnsemblPlants" id="Pp3c11_19760V3.3">
    <property type="protein sequence ID" value="Pp3c11_19760V3.3"/>
    <property type="gene ID" value="Pp3c11_19760"/>
</dbReference>
<dbReference type="InParanoid" id="A0A7I4ADI3"/>
<organism evidence="2 3">
    <name type="scientific">Physcomitrium patens</name>
    <name type="common">Spreading-leaved earth moss</name>
    <name type="synonym">Physcomitrella patens</name>
    <dbReference type="NCBI Taxonomy" id="3218"/>
    <lineage>
        <taxon>Eukaryota</taxon>
        <taxon>Viridiplantae</taxon>
        <taxon>Streptophyta</taxon>
        <taxon>Embryophyta</taxon>
        <taxon>Bryophyta</taxon>
        <taxon>Bryophytina</taxon>
        <taxon>Bryopsida</taxon>
        <taxon>Funariidae</taxon>
        <taxon>Funariales</taxon>
        <taxon>Funariaceae</taxon>
        <taxon>Physcomitrium</taxon>
    </lineage>
</organism>
<keyword evidence="1" id="KW-1133">Transmembrane helix</keyword>
<evidence type="ECO:0000313" key="2">
    <source>
        <dbReference type="EnsemblPlants" id="Pp3c11_19760V3.3"/>
    </source>
</evidence>
<sequence length="268" mass="30202">MRIYIYIYIYIFTHTHSFSFHRYRNLSSLFCSRSNTGETDQRAMHKKSQIFSAFSVLCVLKFTLFYLFCDCQVWPKGSLEEVVQNLVKTWEMELSHKIKVSDFKTIDQEKFRISVNGGPKLSAAETLQVGSYNALLATSSVNGDDATYQASKETFESSHDIFRTAFPGGFAWEVQAVYSPPPVVVMKFRHWGVMEGPFKGHAPTGAVVDSIGICVAKVDENLKIVELEVYYDSAAFLGGLTKGPKAESYTVYQKGTEGCPYLNHGRLE</sequence>
<proteinExistence type="predicted"/>
<name>A0A7I4ADI3_PHYPA</name>
<feature type="transmembrane region" description="Helical" evidence="1">
    <location>
        <begin position="50"/>
        <end position="68"/>
    </location>
</feature>
<dbReference type="InterPro" id="IPR053218">
    <property type="entry name" value="Pathogen-related_defense"/>
</dbReference>
<reference evidence="2" key="3">
    <citation type="submission" date="2020-12" db="UniProtKB">
        <authorList>
            <consortium name="EnsemblPlants"/>
        </authorList>
    </citation>
    <scope>IDENTIFICATION</scope>
</reference>
<reference evidence="2 3" key="1">
    <citation type="journal article" date="2008" name="Science">
        <title>The Physcomitrella genome reveals evolutionary insights into the conquest of land by plants.</title>
        <authorList>
            <person name="Rensing S."/>
            <person name="Lang D."/>
            <person name="Zimmer A."/>
            <person name="Terry A."/>
            <person name="Salamov A."/>
            <person name="Shapiro H."/>
            <person name="Nishiyama T."/>
            <person name="Perroud P.-F."/>
            <person name="Lindquist E."/>
            <person name="Kamisugi Y."/>
            <person name="Tanahashi T."/>
            <person name="Sakakibara K."/>
            <person name="Fujita T."/>
            <person name="Oishi K."/>
            <person name="Shin-I T."/>
            <person name="Kuroki Y."/>
            <person name="Toyoda A."/>
            <person name="Suzuki Y."/>
            <person name="Hashimoto A."/>
            <person name="Yamaguchi K."/>
            <person name="Sugano A."/>
            <person name="Kohara Y."/>
            <person name="Fujiyama A."/>
            <person name="Anterola A."/>
            <person name="Aoki S."/>
            <person name="Ashton N."/>
            <person name="Barbazuk W.B."/>
            <person name="Barker E."/>
            <person name="Bennetzen J."/>
            <person name="Bezanilla M."/>
            <person name="Blankenship R."/>
            <person name="Cho S.H."/>
            <person name="Dutcher S."/>
            <person name="Estelle M."/>
            <person name="Fawcett J.A."/>
            <person name="Gundlach H."/>
            <person name="Hanada K."/>
            <person name="Heyl A."/>
            <person name="Hicks K.A."/>
            <person name="Hugh J."/>
            <person name="Lohr M."/>
            <person name="Mayer K."/>
            <person name="Melkozernov A."/>
            <person name="Murata T."/>
            <person name="Nelson D."/>
            <person name="Pils B."/>
            <person name="Prigge M."/>
            <person name="Reiss B."/>
            <person name="Renner T."/>
            <person name="Rombauts S."/>
            <person name="Rushton P."/>
            <person name="Sanderfoot A."/>
            <person name="Schween G."/>
            <person name="Shiu S.-H."/>
            <person name="Stueber K."/>
            <person name="Theodoulou F.L."/>
            <person name="Tu H."/>
            <person name="Van de Peer Y."/>
            <person name="Verrier P.J."/>
            <person name="Waters E."/>
            <person name="Wood A."/>
            <person name="Yang L."/>
            <person name="Cove D."/>
            <person name="Cuming A."/>
            <person name="Hasebe M."/>
            <person name="Lucas S."/>
            <person name="Mishler D.B."/>
            <person name="Reski R."/>
            <person name="Grigoriev I."/>
            <person name="Quatrano R.S."/>
            <person name="Boore J.L."/>
        </authorList>
    </citation>
    <scope>NUCLEOTIDE SEQUENCE [LARGE SCALE GENOMIC DNA]</scope>
    <source>
        <strain evidence="2 3">cv. Gransden 2004</strain>
    </source>
</reference>
<dbReference type="EMBL" id="ABEU02000011">
    <property type="status" value="NOT_ANNOTATED_CDS"/>
    <property type="molecule type" value="Genomic_DNA"/>
</dbReference>
<dbReference type="AlphaFoldDB" id="A0A7I4ADI3"/>
<dbReference type="Proteomes" id="UP000006727">
    <property type="component" value="Chromosome 11"/>
</dbReference>
<keyword evidence="1" id="KW-0472">Membrane</keyword>
<keyword evidence="1" id="KW-0812">Transmembrane</keyword>
<dbReference type="SUPFAM" id="SSF54427">
    <property type="entry name" value="NTF2-like"/>
    <property type="match status" value="1"/>
</dbReference>
<dbReference type="Gene3D" id="3.10.450.50">
    <property type="match status" value="1"/>
</dbReference>
<protein>
    <submittedName>
        <fullName evidence="2">Uncharacterized protein</fullName>
    </submittedName>
</protein>
<dbReference type="PANTHER" id="PTHR31723:SF10">
    <property type="entry name" value="PATHOGEN-RELATED PROTEIN"/>
    <property type="match status" value="1"/>
</dbReference>
<dbReference type="Gramene" id="Pp3c11_19760V3.3">
    <property type="protein sequence ID" value="Pp3c11_19760V3.3"/>
    <property type="gene ID" value="Pp3c11_19760"/>
</dbReference>
<evidence type="ECO:0000313" key="3">
    <source>
        <dbReference type="Proteomes" id="UP000006727"/>
    </source>
</evidence>
<keyword evidence="3" id="KW-1185">Reference proteome</keyword>
<dbReference type="PANTHER" id="PTHR31723">
    <property type="entry name" value="PATHOGENESIS-RELATED FAMILY PROTEIN"/>
    <property type="match status" value="1"/>
</dbReference>